<dbReference type="EMBL" id="NCKW01009083">
    <property type="protein sequence ID" value="POM67474.1"/>
    <property type="molecule type" value="Genomic_DNA"/>
</dbReference>
<protein>
    <submittedName>
        <fullName evidence="2">Uncharacterized protein</fullName>
    </submittedName>
</protein>
<dbReference type="AlphaFoldDB" id="A0A2P4XPL2"/>
<comment type="caution">
    <text evidence="2">The sequence shown here is derived from an EMBL/GenBank/DDBJ whole genome shotgun (WGS) entry which is preliminary data.</text>
</comment>
<name>A0A2P4XPL2_9STRA</name>
<proteinExistence type="predicted"/>
<keyword evidence="3" id="KW-1185">Reference proteome</keyword>
<dbReference type="SUPFAM" id="SSF56349">
    <property type="entry name" value="DNA breaking-rejoining enzymes"/>
    <property type="match status" value="1"/>
</dbReference>
<evidence type="ECO:0000256" key="1">
    <source>
        <dbReference type="ARBA" id="ARBA00023172"/>
    </source>
</evidence>
<dbReference type="InterPro" id="IPR013762">
    <property type="entry name" value="Integrase-like_cat_sf"/>
</dbReference>
<evidence type="ECO:0000313" key="2">
    <source>
        <dbReference type="EMBL" id="POM67474.1"/>
    </source>
</evidence>
<dbReference type="PANTHER" id="PTHR34605">
    <property type="entry name" value="PHAGE_INTEGRASE DOMAIN-CONTAINING PROTEIN"/>
    <property type="match status" value="1"/>
</dbReference>
<dbReference type="PANTHER" id="PTHR34605:SF4">
    <property type="entry name" value="DNA ADENINE METHYLTRANSFERASE"/>
    <property type="match status" value="1"/>
</dbReference>
<keyword evidence="1" id="KW-0233">DNA recombination</keyword>
<sequence>MQVPHHPYPYEIFPALQIWMHIHNQIHPHQLVIYSNHITSGPITSNRIFPRYSNVKSFKSTSPHFIRIKTSEEQGLSLFPDEDFATCPILAITVALATQAAPGAALLSQIPAQAVSTQSEIAPATPLIDLLDHPEAMTSSQPAANSEKSEDAAPGVHSYVNRVLDRVMRKAGVAEHLTSHSFRRGGAQHANGAGMCAQWIFDRGAWNMTATNKAFAYVFNTPSEDHKVARILSGRDPDQAVPILSLAAFDSDTQSKIRAVAALLFHASYKLQATQYNVNGSVLDTLISYLLRLYPSLKQLNSDGVAIKRLEVCASKLGHSVNDLLAWSSHLTCITST</sequence>
<evidence type="ECO:0000313" key="3">
    <source>
        <dbReference type="Proteomes" id="UP000237271"/>
    </source>
</evidence>
<organism evidence="2 3">
    <name type="scientific">Phytophthora palmivora</name>
    <dbReference type="NCBI Taxonomy" id="4796"/>
    <lineage>
        <taxon>Eukaryota</taxon>
        <taxon>Sar</taxon>
        <taxon>Stramenopiles</taxon>
        <taxon>Oomycota</taxon>
        <taxon>Peronosporomycetes</taxon>
        <taxon>Peronosporales</taxon>
        <taxon>Peronosporaceae</taxon>
        <taxon>Phytophthora</taxon>
    </lineage>
</organism>
<dbReference type="GO" id="GO:0015074">
    <property type="term" value="P:DNA integration"/>
    <property type="evidence" value="ECO:0007669"/>
    <property type="project" value="InterPro"/>
</dbReference>
<reference evidence="2 3" key="1">
    <citation type="journal article" date="2017" name="Genome Biol. Evol.">
        <title>Phytophthora megakarya and P. palmivora, closely related causal agents of cacao black pod rot, underwent increases in genome sizes and gene numbers by different mechanisms.</title>
        <authorList>
            <person name="Ali S.S."/>
            <person name="Shao J."/>
            <person name="Lary D.J."/>
            <person name="Kronmiller B."/>
            <person name="Shen D."/>
            <person name="Strem M.D."/>
            <person name="Amoako-Attah I."/>
            <person name="Akrofi A.Y."/>
            <person name="Begoude B.A."/>
            <person name="Ten Hoopen G.M."/>
            <person name="Coulibaly K."/>
            <person name="Kebe B.I."/>
            <person name="Melnick R.L."/>
            <person name="Guiltinan M.J."/>
            <person name="Tyler B.M."/>
            <person name="Meinhardt L.W."/>
            <person name="Bailey B.A."/>
        </authorList>
    </citation>
    <scope>NUCLEOTIDE SEQUENCE [LARGE SCALE GENOMIC DNA]</scope>
    <source>
        <strain evidence="3">sbr112.9</strain>
    </source>
</reference>
<dbReference type="Proteomes" id="UP000237271">
    <property type="component" value="Unassembled WGS sequence"/>
</dbReference>
<dbReference type="Gene3D" id="1.10.443.10">
    <property type="entry name" value="Intergrase catalytic core"/>
    <property type="match status" value="1"/>
</dbReference>
<gene>
    <name evidence="2" type="ORF">PHPALM_16520</name>
</gene>
<feature type="non-terminal residue" evidence="2">
    <location>
        <position position="337"/>
    </location>
</feature>
<accession>A0A2P4XPL2</accession>
<dbReference type="GO" id="GO:0006310">
    <property type="term" value="P:DNA recombination"/>
    <property type="evidence" value="ECO:0007669"/>
    <property type="project" value="UniProtKB-KW"/>
</dbReference>
<dbReference type="GO" id="GO:0003677">
    <property type="term" value="F:DNA binding"/>
    <property type="evidence" value="ECO:0007669"/>
    <property type="project" value="InterPro"/>
</dbReference>
<dbReference type="InterPro" id="IPR011010">
    <property type="entry name" value="DNA_brk_join_enz"/>
</dbReference>
<dbReference type="OrthoDB" id="127586at2759"/>
<dbReference type="InterPro" id="IPR052925">
    <property type="entry name" value="Phage_Integrase-like_Recomb"/>
</dbReference>